<proteinExistence type="predicted"/>
<dbReference type="Proteomes" id="UP000556084">
    <property type="component" value="Unassembled WGS sequence"/>
</dbReference>
<dbReference type="RefSeq" id="WP_184349521.1">
    <property type="nucleotide sequence ID" value="NZ_JACHJH010000003.1"/>
</dbReference>
<evidence type="ECO:0000313" key="2">
    <source>
        <dbReference type="Proteomes" id="UP000556084"/>
    </source>
</evidence>
<evidence type="ECO:0000313" key="1">
    <source>
        <dbReference type="EMBL" id="MBB4893661.1"/>
    </source>
</evidence>
<protein>
    <submittedName>
        <fullName evidence="1">Uncharacterized protein</fullName>
    </submittedName>
</protein>
<dbReference type="AlphaFoldDB" id="A0A7W7PJZ4"/>
<reference evidence="1 2" key="1">
    <citation type="submission" date="2020-08" db="EMBL/GenBank/DDBJ databases">
        <title>Genomic Encyclopedia of Type Strains, Phase III (KMG-III): the genomes of soil and plant-associated and newly described type strains.</title>
        <authorList>
            <person name="Whitman W."/>
        </authorList>
    </citation>
    <scope>NUCLEOTIDE SEQUENCE [LARGE SCALE GENOMIC DNA]</scope>
    <source>
        <strain evidence="1 2">CECT 3266</strain>
    </source>
</reference>
<accession>A0A7W7PJZ4</accession>
<organism evidence="1 2">
    <name type="scientific">Streptomyces olivoverticillatus</name>
    <dbReference type="NCBI Taxonomy" id="66427"/>
    <lineage>
        <taxon>Bacteria</taxon>
        <taxon>Bacillati</taxon>
        <taxon>Actinomycetota</taxon>
        <taxon>Actinomycetes</taxon>
        <taxon>Kitasatosporales</taxon>
        <taxon>Streptomycetaceae</taxon>
        <taxon>Streptomyces</taxon>
    </lineage>
</organism>
<name>A0A7W7PJZ4_9ACTN</name>
<dbReference type="EMBL" id="JACHJH010000003">
    <property type="protein sequence ID" value="MBB4893661.1"/>
    <property type="molecule type" value="Genomic_DNA"/>
</dbReference>
<keyword evidence="2" id="KW-1185">Reference proteome</keyword>
<gene>
    <name evidence="1" type="ORF">FHS39_002692</name>
</gene>
<sequence length="634" mass="70879">MTLPTSLRSHPDFTEADETEIAEVERHLFRRLRMLSDDSDLIVVSGMAAAGLVDSSVVTRLATGAERAGRPLDLVAHGIPAAEFSRFQQLWYHFKVPYARASLVWWYLFCLALGRDGDVSEALRRMTHWLGALGDDVKAALTRIGDVLDLPGDTVVVTDAEPRDLDALTTAVRLGAPFLAVADIPAAREAGRVVGRTVVTATPAAGSAREPVHPLWLGPVPALRDLPALARAAWRQLPEQERDELLATFERRISSIERVRLLVGETLLDNRGVVAEAAACRKEDVAEWPEQRLVLATLLWCWQEAGFVLQELNQSLLSFPALALFLLRKTREYAARLPDGGPAADLADGDLIALARHLGTLRTRVEKDYERCLHFDGSNWERREFLLPLSVYRRRQSIPESLCAHLHAELGVEPPGRTGALHEWDRFLELALEAGSSPTRVMQELAHWAANAQDLRVDLAIFTVPLGRKLDEPWTMEFTDLFCYTGFRYGFRPEDFGIAANRVVMYNVIAQRMRYNAVKKAQNYAPVMRFAPQGFNLPDIAVAEDANHGGHAAAGIRLACRLPITIAHHGTDWNGLADVRLNRATYSRENRFRPSDMIVGYRYTQWAKGIADATYRRGLGFDEKWSDKVKDLDI</sequence>
<comment type="caution">
    <text evidence="1">The sequence shown here is derived from an EMBL/GenBank/DDBJ whole genome shotgun (WGS) entry which is preliminary data.</text>
</comment>